<comment type="cofactor">
    <cofactor evidence="1">
        <name>Zn(2+)</name>
        <dbReference type="ChEBI" id="CHEBI:29105"/>
    </cofactor>
</comment>
<dbReference type="HOGENOM" id="CLU_039228_2_0_9"/>
<dbReference type="GO" id="GO:0000034">
    <property type="term" value="F:adenine deaminase activity"/>
    <property type="evidence" value="ECO:0007669"/>
    <property type="project" value="TreeGrafter"/>
</dbReference>
<dbReference type="GO" id="GO:0046872">
    <property type="term" value="F:metal ion binding"/>
    <property type="evidence" value="ECO:0007669"/>
    <property type="project" value="UniProtKB-KW"/>
</dbReference>
<dbReference type="eggNOG" id="COG1816">
    <property type="taxonomic scope" value="Bacteria"/>
</dbReference>
<dbReference type="Proteomes" id="UP000002730">
    <property type="component" value="Chromosome"/>
</dbReference>
<evidence type="ECO:0000259" key="6">
    <source>
        <dbReference type="Pfam" id="PF00962"/>
    </source>
</evidence>
<sequence length="311" mass="35260">MKHEFIKALENNDLPEMKKIPKSDLHNHATRGGNKRYIGKYYGITIPKHPKFNNLHEMNQWNSQNIKPFIKGRAGYKKRIEAAFVQAKNDGVKVLDMCFEIGEVSEFGGSVERMVQALKSLHNTFAPNVTFIPGIALGSYYPMDEMSRGLEEFLAQDYFKSLDIYGEEEDALKFKSLFRKAKDKGLILKAHVGEFGSAELVQRAVEELELNQVQHGIAAANSKSIMRWLSDNKIILNVCPTSNVYLSRVEDYNVHPIKILYDNGVKVTVNTDDMIIFDASVSEEFFNLYNAGIFAAEELNEIRENGLRAGI</sequence>
<gene>
    <name evidence="7" type="ordered locus">Clocel_2410</name>
</gene>
<dbReference type="InterPro" id="IPR032466">
    <property type="entry name" value="Metal_Hydrolase"/>
</dbReference>
<dbReference type="GO" id="GO:0006146">
    <property type="term" value="P:adenine catabolic process"/>
    <property type="evidence" value="ECO:0007669"/>
    <property type="project" value="TreeGrafter"/>
</dbReference>
<keyword evidence="5" id="KW-0862">Zinc</keyword>
<evidence type="ECO:0000256" key="2">
    <source>
        <dbReference type="ARBA" id="ARBA00006676"/>
    </source>
</evidence>
<dbReference type="SUPFAM" id="SSF51556">
    <property type="entry name" value="Metallo-dependent hydrolases"/>
    <property type="match status" value="1"/>
</dbReference>
<evidence type="ECO:0000256" key="5">
    <source>
        <dbReference type="ARBA" id="ARBA00022833"/>
    </source>
</evidence>
<dbReference type="Pfam" id="PF00962">
    <property type="entry name" value="A_deaminase"/>
    <property type="match status" value="1"/>
</dbReference>
<dbReference type="PANTHER" id="PTHR43114:SF6">
    <property type="entry name" value="ADENINE DEAMINASE"/>
    <property type="match status" value="1"/>
</dbReference>
<name>D9SPZ0_CLOC7</name>
<dbReference type="EMBL" id="CP002160">
    <property type="protein sequence ID" value="ADL52126.1"/>
    <property type="molecule type" value="Genomic_DNA"/>
</dbReference>
<evidence type="ECO:0000256" key="4">
    <source>
        <dbReference type="ARBA" id="ARBA00022801"/>
    </source>
</evidence>
<dbReference type="InterPro" id="IPR006330">
    <property type="entry name" value="Ado/ade_deaminase"/>
</dbReference>
<dbReference type="GO" id="GO:0043103">
    <property type="term" value="P:hypoxanthine salvage"/>
    <property type="evidence" value="ECO:0007669"/>
    <property type="project" value="TreeGrafter"/>
</dbReference>
<proteinExistence type="inferred from homology"/>
<feature type="domain" description="Adenosine deaminase" evidence="6">
    <location>
        <begin position="142"/>
        <end position="309"/>
    </location>
</feature>
<dbReference type="AlphaFoldDB" id="D9SPZ0"/>
<evidence type="ECO:0000256" key="1">
    <source>
        <dbReference type="ARBA" id="ARBA00001947"/>
    </source>
</evidence>
<dbReference type="Gene3D" id="3.20.20.140">
    <property type="entry name" value="Metal-dependent hydrolases"/>
    <property type="match status" value="1"/>
</dbReference>
<dbReference type="STRING" id="573061.Clocel_2410"/>
<reference evidence="7 8" key="1">
    <citation type="submission" date="2010-08" db="EMBL/GenBank/DDBJ databases">
        <title>Complete sequence of Clostridium cellulovorans 743B.</title>
        <authorList>
            <consortium name="US DOE Joint Genome Institute"/>
            <person name="Lucas S."/>
            <person name="Copeland A."/>
            <person name="Lapidus A."/>
            <person name="Cheng J.-F."/>
            <person name="Bruce D."/>
            <person name="Goodwin L."/>
            <person name="Pitluck S."/>
            <person name="Chertkov O."/>
            <person name="Detter J.C."/>
            <person name="Han C."/>
            <person name="Tapia R."/>
            <person name="Land M."/>
            <person name="Hauser L."/>
            <person name="Chang Y.-J."/>
            <person name="Jeffries C."/>
            <person name="Kyrpides N."/>
            <person name="Ivanova N."/>
            <person name="Mikhailova N."/>
            <person name="Hemme C.L."/>
            <person name="Woyke T."/>
        </authorList>
    </citation>
    <scope>NUCLEOTIDE SEQUENCE [LARGE SCALE GENOMIC DNA]</scope>
    <source>
        <strain evidence="8">ATCC 35296 / DSM 3052 / OCM 3 / 743B</strain>
    </source>
</reference>
<organism evidence="7 8">
    <name type="scientific">Clostridium cellulovorans (strain ATCC 35296 / DSM 3052 / OCM 3 / 743B)</name>
    <dbReference type="NCBI Taxonomy" id="573061"/>
    <lineage>
        <taxon>Bacteria</taxon>
        <taxon>Bacillati</taxon>
        <taxon>Bacillota</taxon>
        <taxon>Clostridia</taxon>
        <taxon>Eubacteriales</taxon>
        <taxon>Clostridiaceae</taxon>
        <taxon>Clostridium</taxon>
    </lineage>
</organism>
<dbReference type="KEGG" id="ccb:Clocel_2410"/>
<protein>
    <submittedName>
        <fullName evidence="7">Adenosine deaminase</fullName>
        <ecNumber evidence="7">3.5.4.4</ecNumber>
    </submittedName>
</protein>
<dbReference type="GO" id="GO:0005829">
    <property type="term" value="C:cytosol"/>
    <property type="evidence" value="ECO:0007669"/>
    <property type="project" value="TreeGrafter"/>
</dbReference>
<keyword evidence="3" id="KW-0479">Metal-binding</keyword>
<dbReference type="RefSeq" id="WP_010074421.1">
    <property type="nucleotide sequence ID" value="NC_014393.1"/>
</dbReference>
<dbReference type="PANTHER" id="PTHR43114">
    <property type="entry name" value="ADENINE DEAMINASE"/>
    <property type="match status" value="1"/>
</dbReference>
<accession>D9SPZ0</accession>
<comment type="similarity">
    <text evidence="2">Belongs to the metallo-dependent hydrolases superfamily. Adenosine and AMP deaminases family.</text>
</comment>
<evidence type="ECO:0000313" key="7">
    <source>
        <dbReference type="EMBL" id="ADL52126.1"/>
    </source>
</evidence>
<keyword evidence="4 7" id="KW-0378">Hydrolase</keyword>
<dbReference type="InterPro" id="IPR001365">
    <property type="entry name" value="A_deaminase_dom"/>
</dbReference>
<dbReference type="NCBIfam" id="NF006856">
    <property type="entry name" value="PRK09358.3-3"/>
    <property type="match status" value="1"/>
</dbReference>
<evidence type="ECO:0000313" key="8">
    <source>
        <dbReference type="Proteomes" id="UP000002730"/>
    </source>
</evidence>
<dbReference type="OrthoDB" id="9779574at2"/>
<dbReference type="EC" id="3.5.4.4" evidence="7"/>
<keyword evidence="8" id="KW-1185">Reference proteome</keyword>
<evidence type="ECO:0000256" key="3">
    <source>
        <dbReference type="ARBA" id="ARBA00022723"/>
    </source>
</evidence>